<organism evidence="1 2">
    <name type="scientific">Psittacicella melopsittaci</name>
    <dbReference type="NCBI Taxonomy" id="2028576"/>
    <lineage>
        <taxon>Bacteria</taxon>
        <taxon>Pseudomonadati</taxon>
        <taxon>Pseudomonadota</taxon>
        <taxon>Gammaproteobacteria</taxon>
        <taxon>Pasteurellales</taxon>
        <taxon>Psittacicellaceae</taxon>
        <taxon>Psittacicella</taxon>
    </lineage>
</organism>
<name>A0A3A1Y384_9GAMM</name>
<evidence type="ECO:0000313" key="2">
    <source>
        <dbReference type="Proteomes" id="UP000266258"/>
    </source>
</evidence>
<keyword evidence="2" id="KW-1185">Reference proteome</keyword>
<dbReference type="OrthoDB" id="9826930at2"/>
<evidence type="ECO:0000313" key="1">
    <source>
        <dbReference type="EMBL" id="RIY31668.1"/>
    </source>
</evidence>
<gene>
    <name evidence="1" type="ORF">CJP74_06615</name>
</gene>
<sequence length="389" mass="44193">MAGFIKKLLNFILVERDKNKKIIVQKYDGSEKNKGYHVKKLLVSLAPHAEINLPKTYLCQANVGKEDENEHRAIIDTSQTVYDLTGEKGLPYQADYAQQKFIAVSEKISSHPAELEQFNNAFAQELKTQTPTVNLHLEPEISSNFSRNSANQFLNQYKYSVVEIDLKGKEIAGEKITVSEQALASSILANTFIKLSPVTEQDNVSIAKVTLGCDYNGNDFKLPDVTHALTNFISLVNTDSIYLDLQGERVKSIYLEVIKREFKHFNTKKINNLIREVVYRDLQGSQYIGEQAVFLRVIANEQPHSKLHLVCLKQPCIYKLSAGLKAKYIFILFVQEEEKKEIALALPTLIKKAQVYVSRLQKNGCPTDVEEVWKDLADVDWEFSTKSNK</sequence>
<dbReference type="EMBL" id="NRJH01000057">
    <property type="protein sequence ID" value="RIY31668.1"/>
    <property type="molecule type" value="Genomic_DNA"/>
</dbReference>
<proteinExistence type="predicted"/>
<comment type="caution">
    <text evidence="1">The sequence shown here is derived from an EMBL/GenBank/DDBJ whole genome shotgun (WGS) entry which is preliminary data.</text>
</comment>
<protein>
    <submittedName>
        <fullName evidence="1">Uncharacterized protein</fullName>
    </submittedName>
</protein>
<accession>A0A3A1Y384</accession>
<dbReference type="AlphaFoldDB" id="A0A3A1Y384"/>
<dbReference type="RefSeq" id="WP_119497526.1">
    <property type="nucleotide sequence ID" value="NZ_NRJH01000057.1"/>
</dbReference>
<reference evidence="1 2" key="1">
    <citation type="submission" date="2017-08" db="EMBL/GenBank/DDBJ databases">
        <title>Reclassification of Bisgaard taxon 37 and 44.</title>
        <authorList>
            <person name="Christensen H."/>
        </authorList>
    </citation>
    <scope>NUCLEOTIDE SEQUENCE [LARGE SCALE GENOMIC DNA]</scope>
    <source>
        <strain evidence="1 2">B96_4</strain>
    </source>
</reference>
<dbReference type="Proteomes" id="UP000266258">
    <property type="component" value="Unassembled WGS sequence"/>
</dbReference>